<dbReference type="RefSeq" id="WP_184203651.1">
    <property type="nucleotide sequence ID" value="NZ_JACHGW010000007.1"/>
</dbReference>
<accession>A0A7W9SVD9</accession>
<evidence type="ECO:0000313" key="1">
    <source>
        <dbReference type="EMBL" id="MBB6053561.1"/>
    </source>
</evidence>
<protein>
    <submittedName>
        <fullName evidence="1">Uncharacterized protein</fullName>
    </submittedName>
</protein>
<evidence type="ECO:0000313" key="2">
    <source>
        <dbReference type="Proteomes" id="UP000520814"/>
    </source>
</evidence>
<name>A0A7W9SVD9_ARMRO</name>
<proteinExistence type="predicted"/>
<keyword evidence="2" id="KW-1185">Reference proteome</keyword>
<dbReference type="EMBL" id="JACHGW010000007">
    <property type="protein sequence ID" value="MBB6053561.1"/>
    <property type="molecule type" value="Genomic_DNA"/>
</dbReference>
<reference evidence="1 2" key="1">
    <citation type="submission" date="2020-08" db="EMBL/GenBank/DDBJ databases">
        <title>Genomic Encyclopedia of Type Strains, Phase IV (KMG-IV): sequencing the most valuable type-strain genomes for metagenomic binning, comparative biology and taxonomic classification.</title>
        <authorList>
            <person name="Goeker M."/>
        </authorList>
    </citation>
    <scope>NUCLEOTIDE SEQUENCE [LARGE SCALE GENOMIC DNA]</scope>
    <source>
        <strain evidence="1 2">DSM 23562</strain>
    </source>
</reference>
<dbReference type="AlphaFoldDB" id="A0A7W9SVD9"/>
<sequence>MKNKKLTTAQALIILLVVLGGGGIAAWRFFSAPAFPEADLSKEPLYETAITEFKVTGPDTLPTAPEKPTAPPPTPVPGLPVSARGPAVMAPPLDSTIKVTDDLVATLESAGVATKGKPYPVKVAGSWSVPPRSVRWDWDDKAKVYRLKAMVRFELKLTPDDGAKQRTLSLNGGAAPLEPDFDLTEHLKPGDKTLETLAVRQMLAEVIRTWKAGNVPFRR</sequence>
<organism evidence="1 2">
    <name type="scientific">Armatimonas rosea</name>
    <dbReference type="NCBI Taxonomy" id="685828"/>
    <lineage>
        <taxon>Bacteria</taxon>
        <taxon>Bacillati</taxon>
        <taxon>Armatimonadota</taxon>
        <taxon>Armatimonadia</taxon>
        <taxon>Armatimonadales</taxon>
        <taxon>Armatimonadaceae</taxon>
        <taxon>Armatimonas</taxon>
    </lineage>
</organism>
<dbReference type="Proteomes" id="UP000520814">
    <property type="component" value="Unassembled WGS sequence"/>
</dbReference>
<comment type="caution">
    <text evidence="1">The sequence shown here is derived from an EMBL/GenBank/DDBJ whole genome shotgun (WGS) entry which is preliminary data.</text>
</comment>
<gene>
    <name evidence="1" type="ORF">HNQ39_005396</name>
</gene>